<name>A0A160F597_9BACL</name>
<comment type="similarity">
    <text evidence="1 3">Belongs to the 5'(3')-deoxyribonucleotidase family.</text>
</comment>
<dbReference type="InterPro" id="IPR023214">
    <property type="entry name" value="HAD_sf"/>
</dbReference>
<dbReference type="GO" id="GO:0016787">
    <property type="term" value="F:hydrolase activity"/>
    <property type="evidence" value="ECO:0007669"/>
    <property type="project" value="UniProtKB-KW"/>
</dbReference>
<dbReference type="InterPro" id="IPR052419">
    <property type="entry name" value="5_3-deoxyribonucleotidase-like"/>
</dbReference>
<dbReference type="EC" id="3.1.3.-" evidence="3"/>
<keyword evidence="5" id="KW-1185">Reference proteome</keyword>
<dbReference type="Gene3D" id="3.40.50.1000">
    <property type="entry name" value="HAD superfamily/HAD-like"/>
    <property type="match status" value="1"/>
</dbReference>
<organism evidence="4 5">
    <name type="scientific">Anoxybacteroides amylolyticum</name>
    <dbReference type="NCBI Taxonomy" id="294699"/>
    <lineage>
        <taxon>Bacteria</taxon>
        <taxon>Bacillati</taxon>
        <taxon>Bacillota</taxon>
        <taxon>Bacilli</taxon>
        <taxon>Bacillales</taxon>
        <taxon>Anoxybacillaceae</taxon>
        <taxon>Anoxybacteroides</taxon>
    </lineage>
</organism>
<dbReference type="InterPro" id="IPR036412">
    <property type="entry name" value="HAD-like_sf"/>
</dbReference>
<gene>
    <name evidence="4" type="ORF">GFC30_2663</name>
</gene>
<dbReference type="KEGG" id="aamy:GFC30_2663"/>
<dbReference type="SUPFAM" id="SSF56784">
    <property type="entry name" value="HAD-like"/>
    <property type="match status" value="1"/>
</dbReference>
<evidence type="ECO:0000256" key="2">
    <source>
        <dbReference type="ARBA" id="ARBA00022801"/>
    </source>
</evidence>
<sequence length="198" mass="23127">MKKRLGIDIDGTVTCPSTFIPYLNRSFQKQLTLADITQYNLAPLYDTTEEEMDRWMEQYEGMIYKEAPLAPNALEVIDSWKHQYELFYISARGKHLYDITEQWFQKHGIHYHHIELIGSHDKIEAVKTYNIAAFFEDKYDNACDIGEQCNIPVILFDTPYNQGSLPKQVIRVKTWLEAKLQMDMLLSSSHLINTGKRS</sequence>
<dbReference type="OrthoDB" id="2471595at2"/>
<proteinExistence type="inferred from homology"/>
<dbReference type="PANTHER" id="PTHR35134">
    <property type="entry name" value="NUCLEOTIDASE YQFW-RELATED"/>
    <property type="match status" value="1"/>
</dbReference>
<evidence type="ECO:0000313" key="4">
    <source>
        <dbReference type="EMBL" id="ANB61586.1"/>
    </source>
</evidence>
<keyword evidence="2 3" id="KW-0378">Hydrolase</keyword>
<accession>A0A160F597</accession>
<dbReference type="PANTHER" id="PTHR35134:SF2">
    <property type="entry name" value="NUCLEOTIDASE YQFW-RELATED"/>
    <property type="match status" value="1"/>
</dbReference>
<protein>
    <recommendedName>
        <fullName evidence="3">Nucleotidase</fullName>
        <ecNumber evidence="3">3.1.3.-</ecNumber>
    </recommendedName>
</protein>
<dbReference type="InterPro" id="IPR009206">
    <property type="entry name" value="Nucleotidase_putative"/>
</dbReference>
<evidence type="ECO:0000256" key="3">
    <source>
        <dbReference type="PIRNR" id="PIRNR021362"/>
    </source>
</evidence>
<reference evidence="4 5" key="1">
    <citation type="journal article" date="2006" name="Syst. Appl. Microbiol.">
        <title>Anoxybacillus amylolyticus sp. nov., a thermophilic amylase producing bacterium isolated from Mount Rittmann (Antarctica).</title>
        <authorList>
            <person name="Poli A."/>
            <person name="Esposito E."/>
            <person name="Lama L."/>
            <person name="Orlando P."/>
            <person name="Nicolaus G."/>
            <person name="de Appolonia F."/>
            <person name="Gambacorta A."/>
            <person name="Nicolaus B."/>
        </authorList>
    </citation>
    <scope>NUCLEOTIDE SEQUENCE [LARGE SCALE GENOMIC DNA]</scope>
    <source>
        <strain evidence="4 5">DSM 15939</strain>
    </source>
</reference>
<dbReference type="EMBL" id="CP015438">
    <property type="protein sequence ID" value="ANB61586.1"/>
    <property type="molecule type" value="Genomic_DNA"/>
</dbReference>
<dbReference type="PIRSF" id="PIRSF021362">
    <property type="entry name" value="UCP021362_HAD"/>
    <property type="match status" value="1"/>
</dbReference>
<dbReference type="Proteomes" id="UP000076865">
    <property type="component" value="Chromosome"/>
</dbReference>
<dbReference type="PATRIC" id="fig|294699.3.peg.2744"/>
<evidence type="ECO:0000256" key="1">
    <source>
        <dbReference type="ARBA" id="ARBA00009589"/>
    </source>
</evidence>
<dbReference type="RefSeq" id="WP_066326224.1">
    <property type="nucleotide sequence ID" value="NZ_CP015438.1"/>
</dbReference>
<dbReference type="AlphaFoldDB" id="A0A160F597"/>
<evidence type="ECO:0000313" key="5">
    <source>
        <dbReference type="Proteomes" id="UP000076865"/>
    </source>
</evidence>